<name>A0A832TNQ0_9CREN</name>
<comment type="caution">
    <text evidence="1">The sequence shown here is derived from an EMBL/GenBank/DDBJ whole genome shotgun (WGS) entry which is preliminary data.</text>
</comment>
<dbReference type="PROSITE" id="PS00197">
    <property type="entry name" value="2FE2S_FER_1"/>
    <property type="match status" value="1"/>
</dbReference>
<dbReference type="RefSeq" id="WP_052846579.1">
    <property type="nucleotide sequence ID" value="NZ_BAABQO010000003.1"/>
</dbReference>
<gene>
    <name evidence="1" type="ORF">HA332_04465</name>
</gene>
<dbReference type="OMA" id="YVRWVKM"/>
<organism evidence="1 2">
    <name type="scientific">Sulfurisphaera tokodaii</name>
    <dbReference type="NCBI Taxonomy" id="111955"/>
    <lineage>
        <taxon>Archaea</taxon>
        <taxon>Thermoproteota</taxon>
        <taxon>Thermoprotei</taxon>
        <taxon>Sulfolobales</taxon>
        <taxon>Sulfolobaceae</taxon>
        <taxon>Sulfurisphaera</taxon>
    </lineage>
</organism>
<proteinExistence type="predicted"/>
<dbReference type="EMBL" id="DUJO01000019">
    <property type="protein sequence ID" value="HII73634.1"/>
    <property type="molecule type" value="Genomic_DNA"/>
</dbReference>
<dbReference type="GO" id="GO:0051537">
    <property type="term" value="F:2 iron, 2 sulfur cluster binding"/>
    <property type="evidence" value="ECO:0007669"/>
    <property type="project" value="InterPro"/>
</dbReference>
<dbReference type="AlphaFoldDB" id="A0A832TNQ0"/>
<sequence>MIYSEILYSKKISNNLYEIATFFPQKPQPGQFVSLIIAGEKEIPLSVTDYYEGTLFLHVSPKIYDLIRDRKKILIKGPLGRPLRLTVSSILGIAYKDLLYDILYILREAKRKGINVKVRCIECNTKEFHKADDEKADLIIASVPKDMISSLPKEALVYVRWVKMNCMLGVCGVCEIKENLACIDGPLIKVSKIVD</sequence>
<evidence type="ECO:0000313" key="1">
    <source>
        <dbReference type="EMBL" id="HII73634.1"/>
    </source>
</evidence>
<dbReference type="GeneID" id="25400319"/>
<accession>A0A832TNQ0</accession>
<evidence type="ECO:0000313" key="2">
    <source>
        <dbReference type="Proteomes" id="UP000646844"/>
    </source>
</evidence>
<reference evidence="1" key="1">
    <citation type="journal article" date="2020" name="bioRxiv">
        <title>A rank-normalized archaeal taxonomy based on genome phylogeny resolves widespread incomplete and uneven classifications.</title>
        <authorList>
            <person name="Rinke C."/>
            <person name="Chuvochina M."/>
            <person name="Mussig A.J."/>
            <person name="Chaumeil P.-A."/>
            <person name="Waite D.W."/>
            <person name="Whitman W.B."/>
            <person name="Parks D.H."/>
            <person name="Hugenholtz P."/>
        </authorList>
    </citation>
    <scope>NUCLEOTIDE SEQUENCE</scope>
    <source>
        <strain evidence="1">UBA8838</strain>
    </source>
</reference>
<dbReference type="InterPro" id="IPR006058">
    <property type="entry name" value="2Fe2S_fd_BS"/>
</dbReference>
<protein>
    <submittedName>
        <fullName evidence="1">2-polyprenylphenol hydroxylase</fullName>
    </submittedName>
</protein>
<dbReference type="Proteomes" id="UP000646844">
    <property type="component" value="Unassembled WGS sequence"/>
</dbReference>